<keyword evidence="8" id="KW-1133">Transmembrane helix</keyword>
<accession>A0AAD7DS03</accession>
<evidence type="ECO:0000313" key="10">
    <source>
        <dbReference type="Proteomes" id="UP001221757"/>
    </source>
</evidence>
<keyword evidence="5" id="KW-0560">Oxidoreductase</keyword>
<dbReference type="EMBL" id="JARKIE010000029">
    <property type="protein sequence ID" value="KAJ7697675.1"/>
    <property type="molecule type" value="Genomic_DNA"/>
</dbReference>
<dbReference type="InterPro" id="IPR036396">
    <property type="entry name" value="Cyt_P450_sf"/>
</dbReference>
<dbReference type="PANTHER" id="PTHR46300:SF9">
    <property type="entry name" value="P450, PUTATIVE-RELATED"/>
    <property type="match status" value="1"/>
</dbReference>
<evidence type="ECO:0000256" key="4">
    <source>
        <dbReference type="ARBA" id="ARBA00022723"/>
    </source>
</evidence>
<dbReference type="PANTHER" id="PTHR46300">
    <property type="entry name" value="P450, PUTATIVE (EUROFUNG)-RELATED-RELATED"/>
    <property type="match status" value="1"/>
</dbReference>
<keyword evidence="6" id="KW-0408">Iron</keyword>
<evidence type="ECO:0000313" key="9">
    <source>
        <dbReference type="EMBL" id="KAJ7697675.1"/>
    </source>
</evidence>
<proteinExistence type="inferred from homology"/>
<dbReference type="InterPro" id="IPR050364">
    <property type="entry name" value="Cytochrome_P450_fung"/>
</dbReference>
<dbReference type="GO" id="GO:0005506">
    <property type="term" value="F:iron ion binding"/>
    <property type="evidence" value="ECO:0007669"/>
    <property type="project" value="InterPro"/>
</dbReference>
<evidence type="ECO:0000256" key="8">
    <source>
        <dbReference type="SAM" id="Phobius"/>
    </source>
</evidence>
<dbReference type="Gene3D" id="1.10.630.10">
    <property type="entry name" value="Cytochrome P450"/>
    <property type="match status" value="1"/>
</dbReference>
<name>A0AAD7DS03_MYCRO</name>
<keyword evidence="7" id="KW-0503">Monooxygenase</keyword>
<dbReference type="Proteomes" id="UP001221757">
    <property type="component" value="Unassembled WGS sequence"/>
</dbReference>
<keyword evidence="8" id="KW-0472">Membrane</keyword>
<evidence type="ECO:0000256" key="6">
    <source>
        <dbReference type="ARBA" id="ARBA00023004"/>
    </source>
</evidence>
<reference evidence="9" key="1">
    <citation type="submission" date="2023-03" db="EMBL/GenBank/DDBJ databases">
        <title>Massive genome expansion in bonnet fungi (Mycena s.s.) driven by repeated elements and novel gene families across ecological guilds.</title>
        <authorList>
            <consortium name="Lawrence Berkeley National Laboratory"/>
            <person name="Harder C.B."/>
            <person name="Miyauchi S."/>
            <person name="Viragh M."/>
            <person name="Kuo A."/>
            <person name="Thoen E."/>
            <person name="Andreopoulos B."/>
            <person name="Lu D."/>
            <person name="Skrede I."/>
            <person name="Drula E."/>
            <person name="Henrissat B."/>
            <person name="Morin E."/>
            <person name="Kohler A."/>
            <person name="Barry K."/>
            <person name="LaButti K."/>
            <person name="Morin E."/>
            <person name="Salamov A."/>
            <person name="Lipzen A."/>
            <person name="Mereny Z."/>
            <person name="Hegedus B."/>
            <person name="Baldrian P."/>
            <person name="Stursova M."/>
            <person name="Weitz H."/>
            <person name="Taylor A."/>
            <person name="Grigoriev I.V."/>
            <person name="Nagy L.G."/>
            <person name="Martin F."/>
            <person name="Kauserud H."/>
        </authorList>
    </citation>
    <scope>NUCLEOTIDE SEQUENCE</scope>
    <source>
        <strain evidence="9">CBHHK067</strain>
    </source>
</reference>
<comment type="similarity">
    <text evidence="2">Belongs to the cytochrome P450 family.</text>
</comment>
<keyword evidence="8" id="KW-0812">Transmembrane</keyword>
<evidence type="ECO:0000256" key="7">
    <source>
        <dbReference type="ARBA" id="ARBA00023033"/>
    </source>
</evidence>
<keyword evidence="10" id="KW-1185">Reference proteome</keyword>
<feature type="transmembrane region" description="Helical" evidence="8">
    <location>
        <begin position="6"/>
        <end position="24"/>
    </location>
</feature>
<dbReference type="GO" id="GO:0020037">
    <property type="term" value="F:heme binding"/>
    <property type="evidence" value="ECO:0007669"/>
    <property type="project" value="InterPro"/>
</dbReference>
<dbReference type="GO" id="GO:0004497">
    <property type="term" value="F:monooxygenase activity"/>
    <property type="evidence" value="ECO:0007669"/>
    <property type="project" value="UniProtKB-KW"/>
</dbReference>
<evidence type="ECO:0000256" key="5">
    <source>
        <dbReference type="ARBA" id="ARBA00023002"/>
    </source>
</evidence>
<evidence type="ECO:0000256" key="2">
    <source>
        <dbReference type="ARBA" id="ARBA00010617"/>
    </source>
</evidence>
<comment type="caution">
    <text evidence="9">The sequence shown here is derived from an EMBL/GenBank/DDBJ whole genome shotgun (WGS) entry which is preliminary data.</text>
</comment>
<dbReference type="AlphaFoldDB" id="A0AAD7DS03"/>
<organism evidence="9 10">
    <name type="scientific">Mycena rosella</name>
    <name type="common">Pink bonnet</name>
    <name type="synonym">Agaricus rosellus</name>
    <dbReference type="NCBI Taxonomy" id="1033263"/>
    <lineage>
        <taxon>Eukaryota</taxon>
        <taxon>Fungi</taxon>
        <taxon>Dikarya</taxon>
        <taxon>Basidiomycota</taxon>
        <taxon>Agaricomycotina</taxon>
        <taxon>Agaricomycetes</taxon>
        <taxon>Agaricomycetidae</taxon>
        <taxon>Agaricales</taxon>
        <taxon>Marasmiineae</taxon>
        <taxon>Mycenaceae</taxon>
        <taxon>Mycena</taxon>
    </lineage>
</organism>
<keyword evidence="3" id="KW-0349">Heme</keyword>
<sequence length="225" mass="24990">MLRSPTVLEVALGLLAFFLLRLFLYSRRPFTSGPAPLARHKGWPRRTYGKWAEQWGDTTSVTVFGQHIVILNSLKAATEMLDKKSSVYSDRPVFQMYGELAGKTRWASYHTGSRSSDTIANIFTQLFGNHANYWSKFYPVTVGEYKNAVVLRITYGYTVRSGNDPIVALADSVMEEFSAASVPIAFLGVYMPSAHSSSIDSQVYPLLDSGRGLPEQGQDLGEAFV</sequence>
<comment type="cofactor">
    <cofactor evidence="1">
        <name>heme</name>
        <dbReference type="ChEBI" id="CHEBI:30413"/>
    </cofactor>
</comment>
<protein>
    <submittedName>
        <fullName evidence="9">Uncharacterized protein</fullName>
    </submittedName>
</protein>
<dbReference type="GO" id="GO:0016705">
    <property type="term" value="F:oxidoreductase activity, acting on paired donors, with incorporation or reduction of molecular oxygen"/>
    <property type="evidence" value="ECO:0007669"/>
    <property type="project" value="InterPro"/>
</dbReference>
<evidence type="ECO:0000256" key="1">
    <source>
        <dbReference type="ARBA" id="ARBA00001971"/>
    </source>
</evidence>
<gene>
    <name evidence="9" type="ORF">B0H17DRAFT_1130277</name>
</gene>
<dbReference type="SUPFAM" id="SSF48264">
    <property type="entry name" value="Cytochrome P450"/>
    <property type="match status" value="1"/>
</dbReference>
<keyword evidence="4" id="KW-0479">Metal-binding</keyword>
<evidence type="ECO:0000256" key="3">
    <source>
        <dbReference type="ARBA" id="ARBA00022617"/>
    </source>
</evidence>